<reference evidence="2 3" key="1">
    <citation type="submission" date="2024-01" db="EMBL/GenBank/DDBJ databases">
        <title>Genome assemblies of Stephania.</title>
        <authorList>
            <person name="Yang L."/>
        </authorList>
    </citation>
    <scope>NUCLEOTIDE SEQUENCE [LARGE SCALE GENOMIC DNA]</scope>
    <source>
        <strain evidence="2">JXDWG</strain>
        <tissue evidence="2">Leaf</tissue>
    </source>
</reference>
<dbReference type="Proteomes" id="UP001419268">
    <property type="component" value="Unassembled WGS sequence"/>
</dbReference>
<name>A0AAP0KT17_9MAGN</name>
<evidence type="ECO:0000256" key="1">
    <source>
        <dbReference type="SAM" id="MobiDB-lite"/>
    </source>
</evidence>
<proteinExistence type="predicted"/>
<feature type="region of interest" description="Disordered" evidence="1">
    <location>
        <begin position="114"/>
        <end position="149"/>
    </location>
</feature>
<evidence type="ECO:0000313" key="3">
    <source>
        <dbReference type="Proteomes" id="UP001419268"/>
    </source>
</evidence>
<evidence type="ECO:0000313" key="2">
    <source>
        <dbReference type="EMBL" id="KAK9158041.1"/>
    </source>
</evidence>
<sequence>MQTQILWDMQDHTLTQDQLREVQGQLHRIEQALVDRLEISFAPAHPRDVRADDSETDDDLDKRASFPSVRVICIVNARGKLKNPPLPAGYYRTRSCSPVAVGAAGEVRAWGAGVRGGEGEEGEGGGDGGVREVGGEYDGGEGEASLRGGEDVLGVGRDQGGVGEVDFGWGKAVYGGPTKGGGGDTGVASFYIPSAAAVHPPPIAAALETIVVSLFRPLCRGVMQLPPHCFAALRRCSSLPSEDTVGA</sequence>
<dbReference type="AlphaFoldDB" id="A0AAP0KT17"/>
<organism evidence="2 3">
    <name type="scientific">Stephania cephalantha</name>
    <dbReference type="NCBI Taxonomy" id="152367"/>
    <lineage>
        <taxon>Eukaryota</taxon>
        <taxon>Viridiplantae</taxon>
        <taxon>Streptophyta</taxon>
        <taxon>Embryophyta</taxon>
        <taxon>Tracheophyta</taxon>
        <taxon>Spermatophyta</taxon>
        <taxon>Magnoliopsida</taxon>
        <taxon>Ranunculales</taxon>
        <taxon>Menispermaceae</taxon>
        <taxon>Menispermoideae</taxon>
        <taxon>Cissampelideae</taxon>
        <taxon>Stephania</taxon>
    </lineage>
</organism>
<protein>
    <submittedName>
        <fullName evidence="2">Uncharacterized protein</fullName>
    </submittedName>
</protein>
<gene>
    <name evidence="2" type="ORF">Scep_004615</name>
</gene>
<keyword evidence="3" id="KW-1185">Reference proteome</keyword>
<comment type="caution">
    <text evidence="2">The sequence shown here is derived from an EMBL/GenBank/DDBJ whole genome shotgun (WGS) entry which is preliminary data.</text>
</comment>
<accession>A0AAP0KT17</accession>
<dbReference type="EMBL" id="JBBNAG010000002">
    <property type="protein sequence ID" value="KAK9158041.1"/>
    <property type="molecule type" value="Genomic_DNA"/>
</dbReference>